<feature type="transmembrane region" description="Helical" evidence="7">
    <location>
        <begin position="85"/>
        <end position="104"/>
    </location>
</feature>
<dbReference type="InterPro" id="IPR051907">
    <property type="entry name" value="DoxX-like_oxidoreductase"/>
</dbReference>
<protein>
    <submittedName>
        <fullName evidence="8">DoxX family protein</fullName>
    </submittedName>
</protein>
<feature type="transmembrane region" description="Helical" evidence="7">
    <location>
        <begin position="21"/>
        <end position="40"/>
    </location>
</feature>
<organism evidence="8 9">
    <name type="scientific">Chryseobacterium metallicongregator</name>
    <dbReference type="NCBI Taxonomy" id="3073042"/>
    <lineage>
        <taxon>Bacteria</taxon>
        <taxon>Pseudomonadati</taxon>
        <taxon>Bacteroidota</taxon>
        <taxon>Flavobacteriia</taxon>
        <taxon>Flavobacteriales</taxon>
        <taxon>Weeksellaceae</taxon>
        <taxon>Chryseobacterium group</taxon>
        <taxon>Chryseobacterium</taxon>
    </lineage>
</organism>
<keyword evidence="5 7" id="KW-1133">Transmembrane helix</keyword>
<reference evidence="8 9" key="1">
    <citation type="submission" date="2023-08" db="EMBL/GenBank/DDBJ databases">
        <authorList>
            <person name="Maltman C."/>
        </authorList>
    </citation>
    <scope>NUCLEOTIDE SEQUENCE [LARGE SCALE GENOMIC DNA]</scope>
    <source>
        <strain evidence="8 9">ES2</strain>
    </source>
</reference>
<dbReference type="EMBL" id="JAVIXS010000001">
    <property type="protein sequence ID" value="MDR4950570.1"/>
    <property type="molecule type" value="Genomic_DNA"/>
</dbReference>
<keyword evidence="9" id="KW-1185">Reference proteome</keyword>
<evidence type="ECO:0000256" key="1">
    <source>
        <dbReference type="ARBA" id="ARBA00004651"/>
    </source>
</evidence>
<feature type="transmembrane region" description="Helical" evidence="7">
    <location>
        <begin position="60"/>
        <end position="78"/>
    </location>
</feature>
<keyword evidence="3" id="KW-1003">Cell membrane</keyword>
<feature type="transmembrane region" description="Helical" evidence="7">
    <location>
        <begin position="124"/>
        <end position="145"/>
    </location>
</feature>
<sequence>MKTIVSNLEKNTNTIYIICRILIGLFFFVAGFNKLFHPVFQGYMFNTISAIGFPFPQFTANFAAFCECIFGLFLMLGFWTRISSVFLIIIILVALFTHDLGTIPKELIPIKPETGVYKMDPFTWLGYFLYLPQVLYLLFLLLFLFQGCTGFGIDRLRKTKSGNS</sequence>
<evidence type="ECO:0000256" key="5">
    <source>
        <dbReference type="ARBA" id="ARBA00022989"/>
    </source>
</evidence>
<gene>
    <name evidence="8" type="ORF">REB14_00070</name>
</gene>
<dbReference type="PANTHER" id="PTHR33452:SF1">
    <property type="entry name" value="INNER MEMBRANE PROTEIN YPHA-RELATED"/>
    <property type="match status" value="1"/>
</dbReference>
<comment type="caution">
    <text evidence="8">The sequence shown here is derived from an EMBL/GenBank/DDBJ whole genome shotgun (WGS) entry which is preliminary data.</text>
</comment>
<evidence type="ECO:0000256" key="7">
    <source>
        <dbReference type="SAM" id="Phobius"/>
    </source>
</evidence>
<evidence type="ECO:0000256" key="3">
    <source>
        <dbReference type="ARBA" id="ARBA00022475"/>
    </source>
</evidence>
<name>A0ABU1DYE4_9FLAO</name>
<evidence type="ECO:0000256" key="2">
    <source>
        <dbReference type="ARBA" id="ARBA00006679"/>
    </source>
</evidence>
<evidence type="ECO:0000313" key="9">
    <source>
        <dbReference type="Proteomes" id="UP001260959"/>
    </source>
</evidence>
<evidence type="ECO:0000256" key="4">
    <source>
        <dbReference type="ARBA" id="ARBA00022692"/>
    </source>
</evidence>
<proteinExistence type="inferred from homology"/>
<dbReference type="Pfam" id="PF07681">
    <property type="entry name" value="DoxX"/>
    <property type="match status" value="1"/>
</dbReference>
<evidence type="ECO:0000313" key="8">
    <source>
        <dbReference type="EMBL" id="MDR4950570.1"/>
    </source>
</evidence>
<dbReference type="PANTHER" id="PTHR33452">
    <property type="entry name" value="OXIDOREDUCTASE CATD-RELATED"/>
    <property type="match status" value="1"/>
</dbReference>
<comment type="similarity">
    <text evidence="2">Belongs to the DoxX family.</text>
</comment>
<dbReference type="Proteomes" id="UP001260959">
    <property type="component" value="Unassembled WGS sequence"/>
</dbReference>
<comment type="subcellular location">
    <subcellularLocation>
        <location evidence="1">Cell membrane</location>
        <topology evidence="1">Multi-pass membrane protein</topology>
    </subcellularLocation>
</comment>
<keyword evidence="4 7" id="KW-0812">Transmembrane</keyword>
<dbReference type="RefSeq" id="WP_309521162.1">
    <property type="nucleotide sequence ID" value="NZ_JAVIXS010000001.1"/>
</dbReference>
<keyword evidence="6 7" id="KW-0472">Membrane</keyword>
<accession>A0ABU1DYE4</accession>
<dbReference type="InterPro" id="IPR032808">
    <property type="entry name" value="DoxX"/>
</dbReference>
<evidence type="ECO:0000256" key="6">
    <source>
        <dbReference type="ARBA" id="ARBA00023136"/>
    </source>
</evidence>